<name>A0A8X7C760_9ARAC</name>
<feature type="domain" description="BTB" evidence="1">
    <location>
        <begin position="317"/>
        <end position="384"/>
    </location>
</feature>
<sequence>MNIGKKINRFCWKIQNFALFFLTQTEPLESPPFKIAGVGSNVYFRLALFKEIHKKEKRVACYLKVTEWIRAPAKLRLDGTVTLKMPNGNVKFVLQRAVVPKLVGRTLLIGTTTWSDTMFSESDLANYSISILLNLWRSPSFGLRRCSAITRVENQMKKYVEILKPSFPFSMIVFCKISEGTSEEFIWEQMNSKTDPIGIFLKEKKHNMHIKCILTLENTSNIPRIRKQIEHKSDRQVAIWWHLNDYFPSDILDEKDPLHFKNDSPVCFRIEIKITFYEEFGGIQEYFSDSPTETSKELRHCLKSDLETFFRSCRKGCDLILRCKNEDFLVHKSLLCCQSPVFSTMFESDMKENKFGIVEMEGVDSLTLSRFIEYLYLGSVTDTTLDLDSAIALYALAHRYSLLNMVNWSRQFLVFNMDCGNSDEMMQFADLYDDKTLKRLINFCFFSQR</sequence>
<accession>A0A8X7C760</accession>
<evidence type="ECO:0000313" key="2">
    <source>
        <dbReference type="EMBL" id="GFY54754.1"/>
    </source>
</evidence>
<evidence type="ECO:0000313" key="3">
    <source>
        <dbReference type="Proteomes" id="UP000886998"/>
    </source>
</evidence>
<proteinExistence type="predicted"/>
<dbReference type="Gene3D" id="3.30.710.10">
    <property type="entry name" value="Potassium Channel Kv1.1, Chain A"/>
    <property type="match status" value="1"/>
</dbReference>
<dbReference type="InterPro" id="IPR000210">
    <property type="entry name" value="BTB/POZ_dom"/>
</dbReference>
<dbReference type="Proteomes" id="UP000886998">
    <property type="component" value="Unassembled WGS sequence"/>
</dbReference>
<dbReference type="Pfam" id="PF00651">
    <property type="entry name" value="BTB"/>
    <property type="match status" value="1"/>
</dbReference>
<dbReference type="CDD" id="cd18186">
    <property type="entry name" value="BTB_POZ_ZBTB_KLHL-like"/>
    <property type="match status" value="1"/>
</dbReference>
<dbReference type="PROSITE" id="PS50097">
    <property type="entry name" value="BTB"/>
    <property type="match status" value="1"/>
</dbReference>
<dbReference type="OrthoDB" id="6359943at2759"/>
<dbReference type="SUPFAM" id="SSF54695">
    <property type="entry name" value="POZ domain"/>
    <property type="match status" value="1"/>
</dbReference>
<evidence type="ECO:0000259" key="1">
    <source>
        <dbReference type="PROSITE" id="PS50097"/>
    </source>
</evidence>
<dbReference type="SMART" id="SM00225">
    <property type="entry name" value="BTB"/>
    <property type="match status" value="1"/>
</dbReference>
<comment type="caution">
    <text evidence="2">The sequence shown here is derived from an EMBL/GenBank/DDBJ whole genome shotgun (WGS) entry which is preliminary data.</text>
</comment>
<dbReference type="InterPro" id="IPR011333">
    <property type="entry name" value="SKP1/BTB/POZ_sf"/>
</dbReference>
<gene>
    <name evidence="2" type="primary">Tdpoz1_11</name>
    <name evidence="2" type="ORF">TNIN_72111</name>
</gene>
<keyword evidence="3" id="KW-1185">Reference proteome</keyword>
<protein>
    <submittedName>
        <fullName evidence="2">TD and POZ domain-containing protein 1</fullName>
    </submittedName>
</protein>
<dbReference type="PANTHER" id="PTHR24413">
    <property type="entry name" value="SPECKLE-TYPE POZ PROTEIN"/>
    <property type="match status" value="1"/>
</dbReference>
<dbReference type="EMBL" id="BMAV01010012">
    <property type="protein sequence ID" value="GFY54754.1"/>
    <property type="molecule type" value="Genomic_DNA"/>
</dbReference>
<reference evidence="2" key="1">
    <citation type="submission" date="2020-08" db="EMBL/GenBank/DDBJ databases">
        <title>Multicomponent nature underlies the extraordinary mechanical properties of spider dragline silk.</title>
        <authorList>
            <person name="Kono N."/>
            <person name="Nakamura H."/>
            <person name="Mori M."/>
            <person name="Yoshida Y."/>
            <person name="Ohtoshi R."/>
            <person name="Malay A.D."/>
            <person name="Moran D.A.P."/>
            <person name="Tomita M."/>
            <person name="Numata K."/>
            <person name="Arakawa K."/>
        </authorList>
    </citation>
    <scope>NUCLEOTIDE SEQUENCE</scope>
</reference>
<organism evidence="2 3">
    <name type="scientific">Trichonephila inaurata madagascariensis</name>
    <dbReference type="NCBI Taxonomy" id="2747483"/>
    <lineage>
        <taxon>Eukaryota</taxon>
        <taxon>Metazoa</taxon>
        <taxon>Ecdysozoa</taxon>
        <taxon>Arthropoda</taxon>
        <taxon>Chelicerata</taxon>
        <taxon>Arachnida</taxon>
        <taxon>Araneae</taxon>
        <taxon>Araneomorphae</taxon>
        <taxon>Entelegynae</taxon>
        <taxon>Araneoidea</taxon>
        <taxon>Nephilidae</taxon>
        <taxon>Trichonephila</taxon>
        <taxon>Trichonephila inaurata</taxon>
    </lineage>
</organism>
<dbReference type="AlphaFoldDB" id="A0A8X7C760"/>